<comment type="caution">
    <text evidence="1">The sequence shown here is derived from an EMBL/GenBank/DDBJ whole genome shotgun (WGS) entry which is preliminary data.</text>
</comment>
<accession>A0A3R7L2C9</accession>
<evidence type="ECO:0000313" key="1">
    <source>
        <dbReference type="EMBL" id="RNF14958.1"/>
    </source>
</evidence>
<dbReference type="AlphaFoldDB" id="A0A3R7L2C9"/>
<dbReference type="RefSeq" id="XP_029227328.1">
    <property type="nucleotide sequence ID" value="XM_029372642.1"/>
</dbReference>
<dbReference type="OrthoDB" id="243481at2759"/>
<sequence>MRGAASIVARLRERLLVAPMSPSTAAAVLCSEHPCADTGVTTHLVKCLEGNGVLLPLPAVLALVRCGYTHEPGSDHHAALRSQWGPMEETLFTALWIRLRRPRAEEDAAWGHVLAPHPGLEATAGHEGCGPHSPNALLQTLRLLVDAAAFVHHSSLASKALRLRLLADAVSPSMRHVDRLWRCLNELDAAVFLTPEQLHEIGRLAGKCLRLYGKCILSFHHVLSAMLLAGTSALSQTLQSSNRDGACVKAPVVLDAFSEMRDFLVGLLSRAACEREFWTGSIERWMEVALQLAERFTSAAAPRIKRVGTDGTAATFRMPRALHAEAMNAFSILLATYHRSVATELASASNAASPAMYGSILERGLGVLRQLLLLQLQLVLGGNSAKAFLPLEPTHGSDAEDGGLSVRAWCACCEAAQVLYALSSLCEKCGVAANACGDAEVRSVLLRDALRRLTCVSASGAGNHAVLPITFYLTLVRILRAWRGAPNAAECVSPTALWDAARVALPGSLAASPPPVQHVVYLLEELCSRMLSSASVAPKPSSPRVRKETTVVRVAVRAMWGNCLSHMHDRLRLGSTVLLDDEAAFARGMLHIGAAANCAQAGAVVGLFDEHPFLLGQLCDTLLPVERGMRLCFDAVRDLQVEAGSDRRADEGEEDEEADYRAVLSGGAYWFVCEACLRGRLWHETDDVIVGASRGVCHCVLRRRSAADVVAAYVEFFASLLLHGKAKTCGSDPFEEPFVALQSLCARASPPAAAALDCNRSINSLQHAGDAAPSFRAAASFLIECHHRLLLLPPCGVLPSHARRMLRAVFAVSPRFFACVPELSQFLLRRLLNGPLPAAATANTAAAAAPATGSAAACSEAVEEEGACALIAVADPRELWEVLLWACAAKIARLGVCLPTDTEDRGAEHDSPLFSRATPPVRLDDDAEEPLRLLYGTSDDGGDVFFAARRQVLRRALQLLQG</sequence>
<dbReference type="Proteomes" id="UP000284403">
    <property type="component" value="Unassembled WGS sequence"/>
</dbReference>
<dbReference type="EMBL" id="MKKU01000344">
    <property type="protein sequence ID" value="RNF14958.1"/>
    <property type="molecule type" value="Genomic_DNA"/>
</dbReference>
<reference evidence="1 2" key="1">
    <citation type="journal article" date="2018" name="BMC Genomics">
        <title>Genomic comparison of Trypanosoma conorhini and Trypanosoma rangeli to Trypanosoma cruzi strains of high and low virulence.</title>
        <authorList>
            <person name="Bradwell K.R."/>
            <person name="Koparde V.N."/>
            <person name="Matveyev A.V."/>
            <person name="Serrano M.G."/>
            <person name="Alves J.M."/>
            <person name="Parikh H."/>
            <person name="Huang B."/>
            <person name="Lee V."/>
            <person name="Espinosa-Alvarez O."/>
            <person name="Ortiz P.A."/>
            <person name="Costa-Martins A.G."/>
            <person name="Teixeira M.M."/>
            <person name="Buck G.A."/>
        </authorList>
    </citation>
    <scope>NUCLEOTIDE SEQUENCE [LARGE SCALE GENOMIC DNA]</scope>
    <source>
        <strain evidence="1 2">025E</strain>
    </source>
</reference>
<evidence type="ECO:0000313" key="2">
    <source>
        <dbReference type="Proteomes" id="UP000284403"/>
    </source>
</evidence>
<organism evidence="1 2">
    <name type="scientific">Trypanosoma conorhini</name>
    <dbReference type="NCBI Taxonomy" id="83891"/>
    <lineage>
        <taxon>Eukaryota</taxon>
        <taxon>Discoba</taxon>
        <taxon>Euglenozoa</taxon>
        <taxon>Kinetoplastea</taxon>
        <taxon>Metakinetoplastina</taxon>
        <taxon>Trypanosomatida</taxon>
        <taxon>Trypanosomatidae</taxon>
        <taxon>Trypanosoma</taxon>
    </lineage>
</organism>
<dbReference type="GeneID" id="40319361"/>
<protein>
    <submittedName>
        <fullName evidence="1">Uncharacterized protein</fullName>
    </submittedName>
</protein>
<name>A0A3R7L2C9_9TRYP</name>
<proteinExistence type="predicted"/>
<keyword evidence="2" id="KW-1185">Reference proteome</keyword>
<gene>
    <name evidence="1" type="ORF">Tco025E_05750</name>
</gene>